<keyword evidence="1" id="KW-0472">Membrane</keyword>
<dbReference type="KEGG" id="vil:CFK37_18400"/>
<dbReference type="AlphaFoldDB" id="A0A220U7W6"/>
<reference evidence="2 3" key="1">
    <citation type="submission" date="2017-07" db="EMBL/GenBank/DDBJ databases">
        <title>Virgibacillus sp. LM2416.</title>
        <authorList>
            <person name="Tak E.J."/>
            <person name="Bae J.-W."/>
        </authorList>
    </citation>
    <scope>NUCLEOTIDE SEQUENCE [LARGE SCALE GENOMIC DNA]</scope>
    <source>
        <strain evidence="2 3">LM2416</strain>
    </source>
</reference>
<proteinExistence type="predicted"/>
<sequence>MLNIIRVILSIIVLALSGSIIFTQNSGLTPYLMLFLGVLLLVIGIIVLLKDKKSFSGYMNIIISLFVLYVSIQQFTL</sequence>
<feature type="transmembrane region" description="Helical" evidence="1">
    <location>
        <begin position="55"/>
        <end position="72"/>
    </location>
</feature>
<gene>
    <name evidence="2" type="ORF">CFK37_18400</name>
</gene>
<feature type="transmembrane region" description="Helical" evidence="1">
    <location>
        <begin position="30"/>
        <end position="48"/>
    </location>
</feature>
<feature type="transmembrane region" description="Helical" evidence="1">
    <location>
        <begin position="7"/>
        <end position="24"/>
    </location>
</feature>
<dbReference type="EMBL" id="CP022315">
    <property type="protein sequence ID" value="ASK63986.1"/>
    <property type="molecule type" value="Genomic_DNA"/>
</dbReference>
<dbReference type="OrthoDB" id="2942989at2"/>
<dbReference type="Proteomes" id="UP000198312">
    <property type="component" value="Chromosome"/>
</dbReference>
<accession>A0A220U7W6</accession>
<dbReference type="RefSeq" id="WP_089063244.1">
    <property type="nucleotide sequence ID" value="NZ_CP022315.1"/>
</dbReference>
<evidence type="ECO:0000313" key="2">
    <source>
        <dbReference type="EMBL" id="ASK63986.1"/>
    </source>
</evidence>
<dbReference type="InterPro" id="IPR025018">
    <property type="entry name" value="DUF3953"/>
</dbReference>
<keyword evidence="1" id="KW-0812">Transmembrane</keyword>
<dbReference type="Pfam" id="PF13129">
    <property type="entry name" value="DUF3953"/>
    <property type="match status" value="1"/>
</dbReference>
<organism evidence="2 3">
    <name type="scientific">Virgibacillus phasianinus</name>
    <dbReference type="NCBI Taxonomy" id="2017483"/>
    <lineage>
        <taxon>Bacteria</taxon>
        <taxon>Bacillati</taxon>
        <taxon>Bacillota</taxon>
        <taxon>Bacilli</taxon>
        <taxon>Bacillales</taxon>
        <taxon>Bacillaceae</taxon>
        <taxon>Virgibacillus</taxon>
    </lineage>
</organism>
<evidence type="ECO:0000256" key="1">
    <source>
        <dbReference type="SAM" id="Phobius"/>
    </source>
</evidence>
<keyword evidence="3" id="KW-1185">Reference proteome</keyword>
<protein>
    <recommendedName>
        <fullName evidence="4">DUF3953 domain-containing protein</fullName>
    </recommendedName>
</protein>
<keyword evidence="1" id="KW-1133">Transmembrane helix</keyword>
<evidence type="ECO:0000313" key="3">
    <source>
        <dbReference type="Proteomes" id="UP000198312"/>
    </source>
</evidence>
<name>A0A220U7W6_9BACI</name>
<evidence type="ECO:0008006" key="4">
    <source>
        <dbReference type="Google" id="ProtNLM"/>
    </source>
</evidence>